<keyword evidence="1" id="KW-1133">Transmembrane helix</keyword>
<keyword evidence="1" id="KW-0812">Transmembrane</keyword>
<accession>A0A426QHS5</accession>
<feature type="transmembrane region" description="Helical" evidence="1">
    <location>
        <begin position="34"/>
        <end position="64"/>
    </location>
</feature>
<comment type="caution">
    <text evidence="2">The sequence shown here is derived from an EMBL/GenBank/DDBJ whole genome shotgun (WGS) entry which is preliminary data.</text>
</comment>
<gene>
    <name evidence="2" type="ORF">D6C00_04680</name>
</gene>
<dbReference type="AlphaFoldDB" id="A0A426QHS5"/>
<protein>
    <recommendedName>
        <fullName evidence="4">DUF3307 domain-containing protein</fullName>
    </recommendedName>
</protein>
<name>A0A426QHS5_9GAMM</name>
<feature type="transmembrane region" description="Helical" evidence="1">
    <location>
        <begin position="225"/>
        <end position="246"/>
    </location>
</feature>
<evidence type="ECO:0000313" key="2">
    <source>
        <dbReference type="EMBL" id="RRQ21309.1"/>
    </source>
</evidence>
<evidence type="ECO:0000256" key="1">
    <source>
        <dbReference type="SAM" id="Phobius"/>
    </source>
</evidence>
<dbReference type="EMBL" id="QZMU01000001">
    <property type="protein sequence ID" value="RRQ21309.1"/>
    <property type="molecule type" value="Genomic_DNA"/>
</dbReference>
<feature type="transmembrane region" description="Helical" evidence="1">
    <location>
        <begin position="76"/>
        <end position="92"/>
    </location>
</feature>
<evidence type="ECO:0008006" key="4">
    <source>
        <dbReference type="Google" id="ProtNLM"/>
    </source>
</evidence>
<dbReference type="OrthoDB" id="8536716at2"/>
<keyword evidence="3" id="KW-1185">Reference proteome</keyword>
<dbReference type="Proteomes" id="UP000287798">
    <property type="component" value="Unassembled WGS sequence"/>
</dbReference>
<proteinExistence type="predicted"/>
<reference evidence="2 3" key="1">
    <citation type="journal article" date="2010" name="Int. J. Syst. Evol. Microbiol.">
        <title>Thiohalobacter thiocyanaticus gen. nov., sp. nov., a moderately halophilic, sulfur-oxidizing gammaproteobacterium from hypersaline lakes, that utilizes thiocyanate.</title>
        <authorList>
            <person name="Sorokin D.Y."/>
            <person name="Kovaleva O.L."/>
            <person name="Tourova T.P."/>
            <person name="Muyzer G."/>
        </authorList>
    </citation>
    <scope>NUCLEOTIDE SEQUENCE [LARGE SCALE GENOMIC DNA]</scope>
    <source>
        <strain evidence="2 3">Hrh1</strain>
    </source>
</reference>
<feature type="transmembrane region" description="Helical" evidence="1">
    <location>
        <begin position="112"/>
        <end position="136"/>
    </location>
</feature>
<dbReference type="RefSeq" id="WP_125180524.1">
    <property type="nucleotide sequence ID" value="NZ_QZMU01000001.1"/>
</dbReference>
<keyword evidence="1" id="KW-0472">Membrane</keyword>
<sequence length="249" mass="27592">MDVLLFLNALLLSRLVYVFQDQPLRTPGLILLGIIQAMLCLIVFSFGWPALSLAILSVLVLLLSERWLSDNWMNETRFLGFVVVLLAAVVLRDSLSLAPWTESVLLQSMHTLGFAAGTVNLPAPGLWFVFGFLIVANETNLLIRSLFHRFHLEPRTPANNAGTDQGGQIDQQEYNAGRVIGILERWLIYSVLMVSQNFNVIALIMAAKGFARFRQMEERAFAEYVLIGTLSSILLTVLVAQIISGLSGG</sequence>
<evidence type="ECO:0000313" key="3">
    <source>
        <dbReference type="Proteomes" id="UP000287798"/>
    </source>
</evidence>
<organism evidence="2 3">
    <name type="scientific">Thiohalobacter thiocyanaticus</name>
    <dbReference type="NCBI Taxonomy" id="585455"/>
    <lineage>
        <taxon>Bacteria</taxon>
        <taxon>Pseudomonadati</taxon>
        <taxon>Pseudomonadota</taxon>
        <taxon>Gammaproteobacteria</taxon>
        <taxon>Thiohalobacterales</taxon>
        <taxon>Thiohalobacteraceae</taxon>
        <taxon>Thiohalobacter</taxon>
    </lineage>
</organism>